<evidence type="ECO:0000313" key="1">
    <source>
        <dbReference type="EMBL" id="KAK6634458.1"/>
    </source>
</evidence>
<sequence length="168" mass="19602">MNRKKRKRISSTGNDVKSDKKFFGGCKMRAKKNRLQTSRIIVKRNLKFSWLPSCWLVFRSEGNEKFPRRRRGRRKMEMLMEKTELLGEAKGWRKGSDENTNTMIRRISMYLPSCLNAIFGISSSVCGRLKRDLGIGSSVINGIRLAKYQISRYLTLNLTLEPELHLER</sequence>
<name>A0AAN8PJV9_POLSC</name>
<reference evidence="1 2" key="1">
    <citation type="submission" date="2023-10" db="EMBL/GenBank/DDBJ databases">
        <title>Genomes of two closely related lineages of the louse Polyplax serrata with different host specificities.</title>
        <authorList>
            <person name="Martinu J."/>
            <person name="Tarabai H."/>
            <person name="Stefka J."/>
            <person name="Hypsa V."/>
        </authorList>
    </citation>
    <scope>NUCLEOTIDE SEQUENCE [LARGE SCALE GENOMIC DNA]</scope>
    <source>
        <strain evidence="1">HR10_N</strain>
    </source>
</reference>
<proteinExistence type="predicted"/>
<evidence type="ECO:0000313" key="2">
    <source>
        <dbReference type="Proteomes" id="UP001372834"/>
    </source>
</evidence>
<comment type="caution">
    <text evidence="1">The sequence shown here is derived from an EMBL/GenBank/DDBJ whole genome shotgun (WGS) entry which is preliminary data.</text>
</comment>
<dbReference type="Proteomes" id="UP001372834">
    <property type="component" value="Unassembled WGS sequence"/>
</dbReference>
<organism evidence="1 2">
    <name type="scientific">Polyplax serrata</name>
    <name type="common">Common mouse louse</name>
    <dbReference type="NCBI Taxonomy" id="468196"/>
    <lineage>
        <taxon>Eukaryota</taxon>
        <taxon>Metazoa</taxon>
        <taxon>Ecdysozoa</taxon>
        <taxon>Arthropoda</taxon>
        <taxon>Hexapoda</taxon>
        <taxon>Insecta</taxon>
        <taxon>Pterygota</taxon>
        <taxon>Neoptera</taxon>
        <taxon>Paraneoptera</taxon>
        <taxon>Psocodea</taxon>
        <taxon>Troctomorpha</taxon>
        <taxon>Phthiraptera</taxon>
        <taxon>Anoplura</taxon>
        <taxon>Polyplacidae</taxon>
        <taxon>Polyplax</taxon>
    </lineage>
</organism>
<dbReference type="EMBL" id="JAWJWE010000005">
    <property type="protein sequence ID" value="KAK6634458.1"/>
    <property type="molecule type" value="Genomic_DNA"/>
</dbReference>
<gene>
    <name evidence="1" type="ORF">RUM43_011859</name>
</gene>
<protein>
    <submittedName>
        <fullName evidence="1">Uncharacterized protein</fullName>
    </submittedName>
</protein>
<accession>A0AAN8PJV9</accession>
<dbReference type="AlphaFoldDB" id="A0AAN8PJV9"/>